<dbReference type="InterPro" id="IPR038257">
    <property type="entry name" value="CRISPR-assoc_Cas3_HD_sf"/>
</dbReference>
<evidence type="ECO:0000256" key="8">
    <source>
        <dbReference type="ARBA" id="ARBA00022840"/>
    </source>
</evidence>
<dbReference type="Gene3D" id="3.40.50.300">
    <property type="entry name" value="P-loop containing nucleotide triphosphate hydrolases"/>
    <property type="match status" value="2"/>
</dbReference>
<name>K6UP11_9MICO</name>
<dbReference type="InterPro" id="IPR054712">
    <property type="entry name" value="Cas3-like_dom"/>
</dbReference>
<protein>
    <submittedName>
        <fullName evidence="11">Putative CRISPR-associated helicase</fullName>
    </submittedName>
</protein>
<dbReference type="AlphaFoldDB" id="K6UP11"/>
<dbReference type="GO" id="GO:0016787">
    <property type="term" value="F:hydrolase activity"/>
    <property type="evidence" value="ECO:0007669"/>
    <property type="project" value="UniProtKB-KW"/>
</dbReference>
<dbReference type="GO" id="GO:0051607">
    <property type="term" value="P:defense response to virus"/>
    <property type="evidence" value="ECO:0007669"/>
    <property type="project" value="UniProtKB-KW"/>
</dbReference>
<feature type="domain" description="HD Cas3-type" evidence="10">
    <location>
        <begin position="21"/>
        <end position="231"/>
    </location>
</feature>
<evidence type="ECO:0000313" key="12">
    <source>
        <dbReference type="Proteomes" id="UP000008495"/>
    </source>
</evidence>
<dbReference type="Pfam" id="PF18019">
    <property type="entry name" value="Cas3_HD"/>
    <property type="match status" value="1"/>
</dbReference>
<dbReference type="InterPro" id="IPR006474">
    <property type="entry name" value="Helicase_Cas3_CRISPR-ass_core"/>
</dbReference>
<dbReference type="Pfam" id="PF22590">
    <property type="entry name" value="Cas3-like_C_2"/>
    <property type="match status" value="1"/>
</dbReference>
<dbReference type="Pfam" id="PF18395">
    <property type="entry name" value="Cas3_C"/>
    <property type="match status" value="1"/>
</dbReference>
<evidence type="ECO:0000256" key="4">
    <source>
        <dbReference type="ARBA" id="ARBA00022723"/>
    </source>
</evidence>
<dbReference type="PROSITE" id="PS51643">
    <property type="entry name" value="HD_CAS3"/>
    <property type="match status" value="1"/>
</dbReference>
<evidence type="ECO:0000313" key="11">
    <source>
        <dbReference type="EMBL" id="GAB79426.1"/>
    </source>
</evidence>
<evidence type="ECO:0000256" key="9">
    <source>
        <dbReference type="ARBA" id="ARBA00023118"/>
    </source>
</evidence>
<dbReference type="GO" id="GO:0046872">
    <property type="term" value="F:metal ion binding"/>
    <property type="evidence" value="ECO:0007669"/>
    <property type="project" value="UniProtKB-KW"/>
</dbReference>
<dbReference type="eggNOG" id="COG1203">
    <property type="taxonomic scope" value="Bacteria"/>
</dbReference>
<keyword evidence="3" id="KW-0540">Nuclease</keyword>
<dbReference type="PANTHER" id="PTHR47963">
    <property type="entry name" value="DEAD-BOX ATP-DEPENDENT RNA HELICASE 47, MITOCHONDRIAL"/>
    <property type="match status" value="1"/>
</dbReference>
<dbReference type="CDD" id="cd17930">
    <property type="entry name" value="DEXHc_cas3"/>
    <property type="match status" value="1"/>
</dbReference>
<dbReference type="EMBL" id="BAGZ01000025">
    <property type="protein sequence ID" value="GAB79426.1"/>
    <property type="molecule type" value="Genomic_DNA"/>
</dbReference>
<dbReference type="SMART" id="SM00487">
    <property type="entry name" value="DEXDc"/>
    <property type="match status" value="1"/>
</dbReference>
<dbReference type="GO" id="GO:0005524">
    <property type="term" value="F:ATP binding"/>
    <property type="evidence" value="ECO:0007669"/>
    <property type="project" value="UniProtKB-KW"/>
</dbReference>
<gene>
    <name evidence="11" type="ORF">AUCHE_25_00070</name>
</gene>
<dbReference type="InterPro" id="IPR014001">
    <property type="entry name" value="Helicase_ATP-bd"/>
</dbReference>
<keyword evidence="12" id="KW-1185">Reference proteome</keyword>
<dbReference type="GO" id="GO:0003723">
    <property type="term" value="F:RNA binding"/>
    <property type="evidence" value="ECO:0007669"/>
    <property type="project" value="TreeGrafter"/>
</dbReference>
<keyword evidence="9" id="KW-0051">Antiviral defense</keyword>
<dbReference type="Gene3D" id="1.10.3210.30">
    <property type="match status" value="1"/>
</dbReference>
<dbReference type="InterPro" id="IPR041372">
    <property type="entry name" value="Cas3_C"/>
</dbReference>
<organism evidence="11 12">
    <name type="scientific">Austwickia chelonae NBRC 105200</name>
    <dbReference type="NCBI Taxonomy" id="1184607"/>
    <lineage>
        <taxon>Bacteria</taxon>
        <taxon>Bacillati</taxon>
        <taxon>Actinomycetota</taxon>
        <taxon>Actinomycetes</taxon>
        <taxon>Micrococcales</taxon>
        <taxon>Dermatophilaceae</taxon>
        <taxon>Austwickia</taxon>
    </lineage>
</organism>
<dbReference type="OrthoDB" id="9810236at2"/>
<evidence type="ECO:0000256" key="7">
    <source>
        <dbReference type="ARBA" id="ARBA00022806"/>
    </source>
</evidence>
<dbReference type="InterPro" id="IPR001650">
    <property type="entry name" value="Helicase_C-like"/>
</dbReference>
<keyword evidence="7" id="KW-0347">Helicase</keyword>
<comment type="caution">
    <text evidence="11">The sequence shown here is derived from an EMBL/GenBank/DDBJ whole genome shotgun (WGS) entry which is preliminary data.</text>
</comment>
<comment type="similarity">
    <text evidence="1">In the N-terminal section; belongs to the CRISPR-associated nuclease Cas3-HD family.</text>
</comment>
<accession>K6UP11</accession>
<evidence type="ECO:0000256" key="1">
    <source>
        <dbReference type="ARBA" id="ARBA00006847"/>
    </source>
</evidence>
<dbReference type="GO" id="GO:0004518">
    <property type="term" value="F:nuclease activity"/>
    <property type="evidence" value="ECO:0007669"/>
    <property type="project" value="UniProtKB-KW"/>
</dbReference>
<dbReference type="GO" id="GO:0003724">
    <property type="term" value="F:RNA helicase activity"/>
    <property type="evidence" value="ECO:0007669"/>
    <property type="project" value="TreeGrafter"/>
</dbReference>
<dbReference type="STRING" id="100225.SAMN05421595_2470"/>
<dbReference type="InterPro" id="IPR050547">
    <property type="entry name" value="DEAD_box_RNA_helicases"/>
</dbReference>
<dbReference type="NCBIfam" id="TIGR01587">
    <property type="entry name" value="cas3_core"/>
    <property type="match status" value="1"/>
</dbReference>
<dbReference type="CDD" id="cd09641">
    <property type="entry name" value="Cas3''_I"/>
    <property type="match status" value="1"/>
</dbReference>
<comment type="similarity">
    <text evidence="2">In the central section; belongs to the CRISPR-associated helicase Cas3 family.</text>
</comment>
<evidence type="ECO:0000259" key="10">
    <source>
        <dbReference type="PROSITE" id="PS51643"/>
    </source>
</evidence>
<dbReference type="SMART" id="SM00490">
    <property type="entry name" value="HELICc"/>
    <property type="match status" value="1"/>
</dbReference>
<reference evidence="11 12" key="1">
    <citation type="submission" date="2012-08" db="EMBL/GenBank/DDBJ databases">
        <title>Whole genome shotgun sequence of Austwickia chelonae NBRC 105200.</title>
        <authorList>
            <person name="Yoshida I."/>
            <person name="Hosoyama A."/>
            <person name="Tsuchikane K."/>
            <person name="Katsumata H."/>
            <person name="Ando Y."/>
            <person name="Ohji S."/>
            <person name="Hamada M."/>
            <person name="Tamura T."/>
            <person name="Yamazoe A."/>
            <person name="Yamazaki S."/>
            <person name="Fujita N."/>
        </authorList>
    </citation>
    <scope>NUCLEOTIDE SEQUENCE [LARGE SCALE GENOMIC DNA]</scope>
    <source>
        <strain evidence="11 12">NBRC 105200</strain>
    </source>
</reference>
<keyword evidence="4" id="KW-0479">Metal-binding</keyword>
<keyword evidence="8" id="KW-0067">ATP-binding</keyword>
<dbReference type="NCBIfam" id="TIGR01596">
    <property type="entry name" value="cas3_HD"/>
    <property type="match status" value="1"/>
</dbReference>
<dbReference type="PANTHER" id="PTHR47963:SF9">
    <property type="entry name" value="CRISPR-ASSOCIATED ENDONUCLEASE_HELICASE CAS3"/>
    <property type="match status" value="1"/>
</dbReference>
<evidence type="ECO:0000256" key="2">
    <source>
        <dbReference type="ARBA" id="ARBA00009046"/>
    </source>
</evidence>
<dbReference type="InterPro" id="IPR006483">
    <property type="entry name" value="CRISPR-assoc_Cas3_HD"/>
</dbReference>
<dbReference type="Proteomes" id="UP000008495">
    <property type="component" value="Unassembled WGS sequence"/>
</dbReference>
<evidence type="ECO:0000256" key="5">
    <source>
        <dbReference type="ARBA" id="ARBA00022741"/>
    </source>
</evidence>
<sequence length="956" mass="103309">MPAVQGWSDSALSLWGKLSREEGLSLPLVTHLEDAAAVAGHLWDHWLPDIVKLRVQAELQGDARLARSLVMWLAGVHDLGKAAPAFVGKARPAGADHVIRHIESHGLLCPEVPRDDYAHHGVMGQVLLEEWLLKRHPSRRDSVRSLAVVIGGHHGMPPTAETLQAVRANRLPRRQSRAWGDAAWDAVRAEILTGMAARHDLDEVFAALPSSGLPVPVQVDLSAVVIIADWFASDESRFPYVTLEGGDARRAEALAELVLPPPWSPALPDLGDPEKLMQQRFPHLAAYPIRPMQRAVIAAAAAAEEAPLIVVEAAMGQGKTEAALQAAEILAARFGCGGVFVALPTMATSDAMFTRVLTWLRHLPGGVDTSVFLAHSKSGLNDDYRELLRDRYARFAEVYDEHGSGRPARDTGSLTPVADAWLQGRKRGVLANHVIGTIDQVLFGGLQSKHLALRHLALSGKVVVVDEVHAADVYMRSFLCLVLDWLGAYEVPVVLLSATLPSAQRRQLVEAYVRGRHGRALGRSAAIEFPAPATYPCLTVATRSVATVAVEDGSASMRVGLSSLPDDKLVDVLRDELVDGGCAAVIHDTVGRAQETYAALSAEFGADVHLVHSRFIGPDRMRLEKQIRSMLGPPGGAAGRPQRCIVVGTQVLEQSLDVDFDVMISDIAPIDLVLQRAGRLHRHRRPERDRPPGLRRPRLLLAGVEGFGEGDGPPSFDRGCVAVYGEYRLLRSMAVLAPYLDGARQVSLPEDIPVLVGAGYDDDVPPPTGWSPKWEKARSDDEARHAASVAKAPVFQVKPARSERFLASWSASPVRAEGDDLDRCGRGQVRDSEDSLEVVLLCRGDDGLLHLLPGLPECSGAALPGVLGRSDDLVARVAASCTVRLPRAVVHPGVIDQAISELEQVPEVAGWQDNRWLSGQLVLPLDASLRASLCGASIRYDRVLGLLVSSKNSDRK</sequence>
<dbReference type="InterPro" id="IPR027417">
    <property type="entry name" value="P-loop_NTPase"/>
</dbReference>
<dbReference type="SUPFAM" id="SSF52540">
    <property type="entry name" value="P-loop containing nucleoside triphosphate hydrolases"/>
    <property type="match status" value="1"/>
</dbReference>
<keyword evidence="5" id="KW-0547">Nucleotide-binding</keyword>
<evidence type="ECO:0000256" key="6">
    <source>
        <dbReference type="ARBA" id="ARBA00022801"/>
    </source>
</evidence>
<keyword evidence="6" id="KW-0378">Hydrolase</keyword>
<dbReference type="RefSeq" id="WP_006504184.1">
    <property type="nucleotide sequence ID" value="NZ_BAGZ01000025.1"/>
</dbReference>
<evidence type="ECO:0000256" key="3">
    <source>
        <dbReference type="ARBA" id="ARBA00022722"/>
    </source>
</evidence>
<proteinExistence type="inferred from homology"/>